<dbReference type="Gene3D" id="3.30.530.20">
    <property type="match status" value="1"/>
</dbReference>
<feature type="region of interest" description="Disordered" evidence="1">
    <location>
        <begin position="1"/>
        <end position="29"/>
    </location>
</feature>
<evidence type="ECO:0000313" key="3">
    <source>
        <dbReference type="Proteomes" id="UP000547458"/>
    </source>
</evidence>
<dbReference type="Proteomes" id="UP000547458">
    <property type="component" value="Unassembled WGS sequence"/>
</dbReference>
<evidence type="ECO:0000256" key="1">
    <source>
        <dbReference type="SAM" id="MobiDB-lite"/>
    </source>
</evidence>
<dbReference type="InterPro" id="IPR023393">
    <property type="entry name" value="START-like_dom_sf"/>
</dbReference>
<keyword evidence="3" id="KW-1185">Reference proteome</keyword>
<name>A0A846RMS5_9MICC</name>
<organism evidence="2 3">
    <name type="scientific">Arthrobacter pigmenti</name>
    <dbReference type="NCBI Taxonomy" id="271432"/>
    <lineage>
        <taxon>Bacteria</taxon>
        <taxon>Bacillati</taxon>
        <taxon>Actinomycetota</taxon>
        <taxon>Actinomycetes</taxon>
        <taxon>Micrococcales</taxon>
        <taxon>Micrococcaceae</taxon>
        <taxon>Arthrobacter</taxon>
    </lineage>
</organism>
<feature type="compositionally biased region" description="Polar residues" evidence="1">
    <location>
        <begin position="1"/>
        <end position="11"/>
    </location>
</feature>
<dbReference type="EMBL" id="JAATJL010000001">
    <property type="protein sequence ID" value="NJC21125.1"/>
    <property type="molecule type" value="Genomic_DNA"/>
</dbReference>
<dbReference type="AlphaFoldDB" id="A0A846RMS5"/>
<accession>A0A846RMS5</accession>
<dbReference type="SUPFAM" id="SSF55961">
    <property type="entry name" value="Bet v1-like"/>
    <property type="match status" value="1"/>
</dbReference>
<sequence>MSDSADSLRQSSTERHPARDVPVQGPDPLSVHLNADARQVWLMLREPRLVRQWFGWEAEGLDEEIRSIYFAPSVVEGPDHKFLTVDGGDTFRIEPVQDGTLVTLERADSEEAITEGWVTFLQQLRFALERHPSATRRTAFFSGEPASDESIIGKLNAEQLQQPGDSYSLTLPNGHELNGTVWFRTENQLGLTVSEYADHGEGLVIVADQGGSSMVTVTTYGLGARALRDIWDGWEDFRQASYPSSEPLLTSEL</sequence>
<evidence type="ECO:0000313" key="2">
    <source>
        <dbReference type="EMBL" id="NJC21125.1"/>
    </source>
</evidence>
<reference evidence="2 3" key="1">
    <citation type="submission" date="2020-03" db="EMBL/GenBank/DDBJ databases">
        <title>Sequencing the genomes of 1000 actinobacteria strains.</title>
        <authorList>
            <person name="Klenk H.-P."/>
        </authorList>
    </citation>
    <scope>NUCLEOTIDE SEQUENCE [LARGE SCALE GENOMIC DNA]</scope>
    <source>
        <strain evidence="2 3">DSM 16403</strain>
    </source>
</reference>
<gene>
    <name evidence="2" type="ORF">BJ994_000201</name>
</gene>
<comment type="caution">
    <text evidence="2">The sequence shown here is derived from an EMBL/GenBank/DDBJ whole genome shotgun (WGS) entry which is preliminary data.</text>
</comment>
<proteinExistence type="predicted"/>
<dbReference type="RefSeq" id="WP_245192219.1">
    <property type="nucleotide sequence ID" value="NZ_JAATJL010000001.1"/>
</dbReference>
<protein>
    <submittedName>
        <fullName evidence="2">Uncharacterized protein YndB with AHSA1/START domain</fullName>
    </submittedName>
</protein>